<accession>A0A4U0EXG1</accession>
<evidence type="ECO:0000313" key="2">
    <source>
        <dbReference type="Proteomes" id="UP000307657"/>
    </source>
</evidence>
<protein>
    <submittedName>
        <fullName evidence="1">YbbR-like domain-containing protein</fullName>
    </submittedName>
</protein>
<dbReference type="EMBL" id="SUPL01000004">
    <property type="protein sequence ID" value="TJY36074.1"/>
    <property type="molecule type" value="Genomic_DNA"/>
</dbReference>
<dbReference type="Pfam" id="PF07949">
    <property type="entry name" value="YbbR"/>
    <property type="match status" value="1"/>
</dbReference>
<dbReference type="PANTHER" id="PTHR37804">
    <property type="entry name" value="CDAA REGULATORY PROTEIN CDAR"/>
    <property type="match status" value="1"/>
</dbReference>
<sequence length="317" mass="36436">MKVFKQNIISHIKSKRLNVFFLFLILAFLFSVLSKLSQRYTHSFVFTINKINVPENHVILSDSNTTMNIVLNTYGFKHIKYYFKQPTIDIDFSLLDKTGTHYKWIESNGLPNIINQFDTNIRVENITPDTIAFRYDVNAIKKVPVKLLSNIKYSTGYDVINSYKLEPDSVKIIGPKIMIDSITQIQTKNVKLENVNTSFSEIIELDIPNSNNLMVSKSTVKVSGTVEKFTEGTLNVPVNIINVPEHIKINFYPKSVPLVFYTSLSNFNNISTNNFIVQCDFNTIKNNTHLIPEIIKQPDNIKYAKLNVKQIEFVIIK</sequence>
<keyword evidence="2" id="KW-1185">Reference proteome</keyword>
<organism evidence="1 2">
    <name type="scientific">Pontimicrobium aquaticum</name>
    <dbReference type="NCBI Taxonomy" id="2565367"/>
    <lineage>
        <taxon>Bacteria</taxon>
        <taxon>Pseudomonadati</taxon>
        <taxon>Bacteroidota</taxon>
        <taxon>Flavobacteriia</taxon>
        <taxon>Flavobacteriales</taxon>
        <taxon>Flavobacteriaceae</taxon>
        <taxon>Pontimicrobium</taxon>
    </lineage>
</organism>
<evidence type="ECO:0000313" key="1">
    <source>
        <dbReference type="EMBL" id="TJY36074.1"/>
    </source>
</evidence>
<name>A0A4U0EXG1_9FLAO</name>
<dbReference type="Proteomes" id="UP000307657">
    <property type="component" value="Unassembled WGS sequence"/>
</dbReference>
<dbReference type="InterPro" id="IPR012505">
    <property type="entry name" value="YbbR"/>
</dbReference>
<reference evidence="1 2" key="1">
    <citation type="submission" date="2019-04" db="EMBL/GenBank/DDBJ databases">
        <title>Lacinutrix sp. nov., isolated from marine water.</title>
        <authorList>
            <person name="Kim W."/>
        </authorList>
    </citation>
    <scope>NUCLEOTIDE SEQUENCE [LARGE SCALE GENOMIC DNA]</scope>
    <source>
        <strain evidence="1 2">CAU 1491</strain>
    </source>
</reference>
<comment type="caution">
    <text evidence="1">The sequence shown here is derived from an EMBL/GenBank/DDBJ whole genome shotgun (WGS) entry which is preliminary data.</text>
</comment>
<dbReference type="RefSeq" id="WP_136843397.1">
    <property type="nucleotide sequence ID" value="NZ_SUPL01000004.1"/>
</dbReference>
<proteinExistence type="predicted"/>
<dbReference type="PANTHER" id="PTHR37804:SF1">
    <property type="entry name" value="CDAA REGULATORY PROTEIN CDAR"/>
    <property type="match status" value="1"/>
</dbReference>
<dbReference type="OrthoDB" id="1150187at2"/>
<dbReference type="Gene3D" id="2.170.120.40">
    <property type="entry name" value="YbbR-like domain"/>
    <property type="match status" value="1"/>
</dbReference>
<dbReference type="InterPro" id="IPR053154">
    <property type="entry name" value="c-di-AMP_regulator"/>
</dbReference>
<dbReference type="AlphaFoldDB" id="A0A4U0EXG1"/>
<dbReference type="Gene3D" id="2.170.120.30">
    <property type="match status" value="1"/>
</dbReference>
<gene>
    <name evidence="1" type="ORF">E5167_09455</name>
</gene>